<dbReference type="Pfam" id="PF00294">
    <property type="entry name" value="PfkB"/>
    <property type="match status" value="1"/>
</dbReference>
<keyword evidence="5" id="KW-0067">ATP-binding</keyword>
<dbReference type="GO" id="GO:0005524">
    <property type="term" value="F:ATP binding"/>
    <property type="evidence" value="ECO:0007669"/>
    <property type="project" value="UniProtKB-KW"/>
</dbReference>
<keyword evidence="3" id="KW-0547">Nucleotide-binding</keyword>
<dbReference type="AlphaFoldDB" id="A0A2T0BQB7"/>
<dbReference type="GO" id="GO:0008673">
    <property type="term" value="F:2-dehydro-3-deoxygluconokinase activity"/>
    <property type="evidence" value="ECO:0007669"/>
    <property type="project" value="UniProtKB-EC"/>
</dbReference>
<evidence type="ECO:0000256" key="2">
    <source>
        <dbReference type="ARBA" id="ARBA00022679"/>
    </source>
</evidence>
<proteinExistence type="inferred from homology"/>
<feature type="domain" description="Carbohydrate kinase PfkB" evidence="6">
    <location>
        <begin position="3"/>
        <end position="299"/>
    </location>
</feature>
<gene>
    <name evidence="7" type="primary">kdgK_1</name>
    <name evidence="7" type="ORF">CLLU_09010</name>
</gene>
<evidence type="ECO:0000256" key="5">
    <source>
        <dbReference type="ARBA" id="ARBA00022840"/>
    </source>
</evidence>
<reference evidence="7 8" key="1">
    <citation type="submission" date="2018-03" db="EMBL/GenBank/DDBJ databases">
        <title>Genome sequence of Clostridium luticellarii DSM 29923.</title>
        <authorList>
            <person name="Poehlein A."/>
            <person name="Daniel R."/>
        </authorList>
    </citation>
    <scope>NUCLEOTIDE SEQUENCE [LARGE SCALE GENOMIC DNA]</scope>
    <source>
        <strain evidence="7 8">DSM 29923</strain>
    </source>
</reference>
<dbReference type="PANTHER" id="PTHR43085:SF1">
    <property type="entry name" value="PSEUDOURIDINE KINASE-RELATED"/>
    <property type="match status" value="1"/>
</dbReference>
<dbReference type="SUPFAM" id="SSF53613">
    <property type="entry name" value="Ribokinase-like"/>
    <property type="match status" value="1"/>
</dbReference>
<accession>A0A2T0BQB7</accession>
<dbReference type="Gene3D" id="3.40.1190.20">
    <property type="match status" value="1"/>
</dbReference>
<dbReference type="Proteomes" id="UP000237798">
    <property type="component" value="Unassembled WGS sequence"/>
</dbReference>
<dbReference type="RefSeq" id="WP_106008391.1">
    <property type="nucleotide sequence ID" value="NZ_PVXP01000008.1"/>
</dbReference>
<dbReference type="EMBL" id="PVXP01000008">
    <property type="protein sequence ID" value="PRR86069.1"/>
    <property type="molecule type" value="Genomic_DNA"/>
</dbReference>
<dbReference type="PROSITE" id="PS00584">
    <property type="entry name" value="PFKB_KINASES_2"/>
    <property type="match status" value="1"/>
</dbReference>
<dbReference type="InterPro" id="IPR050306">
    <property type="entry name" value="PfkB_Carbo_kinase"/>
</dbReference>
<keyword evidence="8" id="KW-1185">Reference proteome</keyword>
<comment type="caution">
    <text evidence="7">The sequence shown here is derived from an EMBL/GenBank/DDBJ whole genome shotgun (WGS) entry which is preliminary data.</text>
</comment>
<comment type="similarity">
    <text evidence="1">Belongs to the carbohydrate kinase PfkB family.</text>
</comment>
<evidence type="ECO:0000313" key="8">
    <source>
        <dbReference type="Proteomes" id="UP000237798"/>
    </source>
</evidence>
<name>A0A2T0BQB7_9CLOT</name>
<dbReference type="InterPro" id="IPR029056">
    <property type="entry name" value="Ribokinase-like"/>
</dbReference>
<evidence type="ECO:0000256" key="1">
    <source>
        <dbReference type="ARBA" id="ARBA00010688"/>
    </source>
</evidence>
<dbReference type="PANTHER" id="PTHR43085">
    <property type="entry name" value="HEXOKINASE FAMILY MEMBER"/>
    <property type="match status" value="1"/>
</dbReference>
<dbReference type="CDD" id="cd01166">
    <property type="entry name" value="KdgK"/>
    <property type="match status" value="1"/>
</dbReference>
<evidence type="ECO:0000313" key="7">
    <source>
        <dbReference type="EMBL" id="PRR86069.1"/>
    </source>
</evidence>
<keyword evidence="4 7" id="KW-0418">Kinase</keyword>
<evidence type="ECO:0000256" key="3">
    <source>
        <dbReference type="ARBA" id="ARBA00022741"/>
    </source>
</evidence>
<dbReference type="InterPro" id="IPR002173">
    <property type="entry name" value="Carboh/pur_kinase_PfkB_CS"/>
</dbReference>
<dbReference type="InterPro" id="IPR011611">
    <property type="entry name" value="PfkB_dom"/>
</dbReference>
<organism evidence="7 8">
    <name type="scientific">Clostridium luticellarii</name>
    <dbReference type="NCBI Taxonomy" id="1691940"/>
    <lineage>
        <taxon>Bacteria</taxon>
        <taxon>Bacillati</taxon>
        <taxon>Bacillota</taxon>
        <taxon>Clostridia</taxon>
        <taxon>Eubacteriales</taxon>
        <taxon>Clostridiaceae</taxon>
        <taxon>Clostridium</taxon>
    </lineage>
</organism>
<dbReference type="OrthoDB" id="9813569at2"/>
<evidence type="ECO:0000259" key="6">
    <source>
        <dbReference type="Pfam" id="PF00294"/>
    </source>
</evidence>
<evidence type="ECO:0000256" key="4">
    <source>
        <dbReference type="ARBA" id="ARBA00022777"/>
    </source>
</evidence>
<keyword evidence="2 7" id="KW-0808">Transferase</keyword>
<sequence length="317" mass="34252">MDVVGIGETMVLFSPKANGSIRYARDFSSRCAGAETNTLIGLSRLGHKTGWISKIGKDELGEFIISTVRGEGVDTSKVLCDSSAPTGIFFKGVVNEKDTRMYYYRKGSAASKITPKDIDKQYILKAKYLYITGITPALSQSCYDSIFYAAEVARENGVKVVFDPNIRYKLWSGAYARETILKLAGMSDIVLPGLSEGKFVFEDKNYESIAQDFADNGASKVIIKLGEKGAYYLSGDDRGVVPSVKISHVVDPVGAGDGFAAGVLSGLLDGLSLKESVSRGCAVGSIVTTVNGDIEGLPDRETLKYFVESSNYNEINR</sequence>
<dbReference type="EC" id="2.7.1.45" evidence="7"/>
<protein>
    <submittedName>
        <fullName evidence="7">2-dehydro-3-deoxygluconokinase</fullName>
        <ecNumber evidence="7">2.7.1.45</ecNumber>
    </submittedName>
</protein>